<gene>
    <name evidence="4" type="ordered locus">OCA5_c12350</name>
</gene>
<dbReference type="KEGG" id="ocg:OCA5_c12350"/>
<evidence type="ECO:0000256" key="1">
    <source>
        <dbReference type="ARBA" id="ARBA00023122"/>
    </source>
</evidence>
<dbReference type="STRING" id="504832.OCA5_c12350"/>
<dbReference type="Gene3D" id="3.10.580.10">
    <property type="entry name" value="CBS-domain"/>
    <property type="match status" value="1"/>
</dbReference>
<dbReference type="InterPro" id="IPR046342">
    <property type="entry name" value="CBS_dom_sf"/>
</dbReference>
<keyword evidence="1 2" id="KW-0129">CBS domain</keyword>
<feature type="domain" description="CBS" evidence="3">
    <location>
        <begin position="98"/>
        <end position="156"/>
    </location>
</feature>
<dbReference type="EMBL" id="CP002826">
    <property type="protein sequence ID" value="AEI05951.1"/>
    <property type="molecule type" value="Genomic_DNA"/>
</dbReference>
<accession>F8BVF2</accession>
<dbReference type="PROSITE" id="PS51371">
    <property type="entry name" value="CBS"/>
    <property type="match status" value="2"/>
</dbReference>
<dbReference type="SUPFAM" id="SSF54631">
    <property type="entry name" value="CBS-domain pair"/>
    <property type="match status" value="1"/>
</dbReference>
<evidence type="ECO:0000313" key="5">
    <source>
        <dbReference type="Proteomes" id="UP000007730"/>
    </source>
</evidence>
<dbReference type="eggNOG" id="COG0517">
    <property type="taxonomic scope" value="Bacteria"/>
</dbReference>
<dbReference type="CDD" id="cd02205">
    <property type="entry name" value="CBS_pair_SF"/>
    <property type="match status" value="1"/>
</dbReference>
<dbReference type="SMART" id="SM00116">
    <property type="entry name" value="CBS"/>
    <property type="match status" value="2"/>
</dbReference>
<dbReference type="HOGENOM" id="CLU_040681_3_2_5"/>
<dbReference type="OrthoDB" id="9811720at2"/>
<dbReference type="PANTHER" id="PTHR43080">
    <property type="entry name" value="CBS DOMAIN-CONTAINING PROTEIN CBSX3, MITOCHONDRIAL"/>
    <property type="match status" value="1"/>
</dbReference>
<protein>
    <submittedName>
        <fullName evidence="4">CBS domain protein</fullName>
    </submittedName>
</protein>
<evidence type="ECO:0000313" key="4">
    <source>
        <dbReference type="EMBL" id="AEI05951.1"/>
    </source>
</evidence>
<dbReference type="Proteomes" id="UP000007730">
    <property type="component" value="Chromosome"/>
</dbReference>
<evidence type="ECO:0000259" key="3">
    <source>
        <dbReference type="PROSITE" id="PS51371"/>
    </source>
</evidence>
<sequence>MLSTSVSGLSGHCACLSVHGDAMNIASILSVTRERLITVSDKAQLVDAASLLGSGRIDLVVVCEDTGKMAGVVTRMDIVSRISRCQGHACTASVASVMSRDVIYCRPPELLETAWKRMKEKGHAHIPVVDDDNRPLGTLNARDALQALLKETEYEEDLLRDYVMGIGYR</sequence>
<keyword evidence="5" id="KW-1185">Reference proteome</keyword>
<feature type="domain" description="CBS" evidence="3">
    <location>
        <begin position="31"/>
        <end position="90"/>
    </location>
</feature>
<evidence type="ECO:0000256" key="2">
    <source>
        <dbReference type="PROSITE-ProRule" id="PRU00703"/>
    </source>
</evidence>
<organism evidence="4 5">
    <name type="scientific">Afipia carboxidovorans (strain ATCC 49405 / DSM 1227 / KCTC 32145 / OM5)</name>
    <name type="common">Oligotropha carboxidovorans</name>
    <dbReference type="NCBI Taxonomy" id="504832"/>
    <lineage>
        <taxon>Bacteria</taxon>
        <taxon>Pseudomonadati</taxon>
        <taxon>Pseudomonadota</taxon>
        <taxon>Alphaproteobacteria</taxon>
        <taxon>Hyphomicrobiales</taxon>
        <taxon>Nitrobacteraceae</taxon>
        <taxon>Afipia</taxon>
    </lineage>
</organism>
<name>F8BVF2_AFIC5</name>
<dbReference type="Pfam" id="PF00571">
    <property type="entry name" value="CBS"/>
    <property type="match status" value="2"/>
</dbReference>
<dbReference type="InterPro" id="IPR051257">
    <property type="entry name" value="Diverse_CBS-Domain"/>
</dbReference>
<dbReference type="AlphaFoldDB" id="F8BVF2"/>
<dbReference type="PANTHER" id="PTHR43080:SF2">
    <property type="entry name" value="CBS DOMAIN-CONTAINING PROTEIN"/>
    <property type="match status" value="1"/>
</dbReference>
<dbReference type="InterPro" id="IPR000644">
    <property type="entry name" value="CBS_dom"/>
</dbReference>
<reference evidence="4 5" key="1">
    <citation type="journal article" date="2011" name="J. Bacteriol.">
        <title>Complete genome sequences of the chemolithoautotrophic Oligotropha carboxidovorans strains OM4 and OM5.</title>
        <authorList>
            <person name="Volland S."/>
            <person name="Rachinger M."/>
            <person name="Strittmatter A."/>
            <person name="Daniel R."/>
            <person name="Gottschalk G."/>
            <person name="Meyer O."/>
        </authorList>
    </citation>
    <scope>NUCLEOTIDE SEQUENCE [LARGE SCALE GENOMIC DNA]</scope>
    <source>
        <strain evidence="5">ATCC 49405 / DSM 1227 / KCTC 32145 / OM5</strain>
    </source>
</reference>
<proteinExistence type="predicted"/>